<dbReference type="OrthoDB" id="9807213at2"/>
<keyword evidence="10" id="KW-1185">Reference proteome</keyword>
<protein>
    <recommendedName>
        <fullName evidence="6">Pseudouridine synthase</fullName>
        <ecNumber evidence="6">5.4.99.-</ecNumber>
    </recommendedName>
</protein>
<gene>
    <name evidence="9" type="primary">rluF</name>
    <name evidence="9" type="ORF">F8C67_08860</name>
</gene>
<dbReference type="InterPro" id="IPR036986">
    <property type="entry name" value="S4_RNA-bd_sf"/>
</dbReference>
<dbReference type="FunFam" id="3.10.290.10:FF:000003">
    <property type="entry name" value="Pseudouridine synthase"/>
    <property type="match status" value="1"/>
</dbReference>
<feature type="region of interest" description="Disordered" evidence="7">
    <location>
        <begin position="232"/>
        <end position="288"/>
    </location>
</feature>
<dbReference type="GO" id="GO:0000455">
    <property type="term" value="P:enzyme-directed rRNA pseudouridine synthesis"/>
    <property type="evidence" value="ECO:0007669"/>
    <property type="project" value="UniProtKB-ARBA"/>
</dbReference>
<dbReference type="PANTHER" id="PTHR47683">
    <property type="entry name" value="PSEUDOURIDINE SYNTHASE FAMILY PROTEIN-RELATED"/>
    <property type="match status" value="1"/>
</dbReference>
<dbReference type="FunFam" id="3.30.70.1560:FF:000002">
    <property type="entry name" value="Pseudouridine synthase"/>
    <property type="match status" value="1"/>
</dbReference>
<evidence type="ECO:0000256" key="6">
    <source>
        <dbReference type="RuleBase" id="RU003887"/>
    </source>
</evidence>
<evidence type="ECO:0000256" key="2">
    <source>
        <dbReference type="ARBA" id="ARBA00023235"/>
    </source>
</evidence>
<dbReference type="EC" id="5.4.99.-" evidence="6"/>
<dbReference type="InterPro" id="IPR000748">
    <property type="entry name" value="PsdUridine_synth_RsuA/RluB/E/F"/>
</dbReference>
<dbReference type="RefSeq" id="WP_151667481.1">
    <property type="nucleotide sequence ID" value="NZ_WBVO01000006.1"/>
</dbReference>
<dbReference type="AlphaFoldDB" id="A0A6N6RHP7"/>
<dbReference type="CDD" id="cd00165">
    <property type="entry name" value="S4"/>
    <property type="match status" value="1"/>
</dbReference>
<keyword evidence="2 6" id="KW-0413">Isomerase</keyword>
<dbReference type="SUPFAM" id="SSF55120">
    <property type="entry name" value="Pseudouridine synthase"/>
    <property type="match status" value="1"/>
</dbReference>
<evidence type="ECO:0000259" key="8">
    <source>
        <dbReference type="SMART" id="SM00363"/>
    </source>
</evidence>
<dbReference type="InterPro" id="IPR020103">
    <property type="entry name" value="PsdUridine_synth_cat_dom_sf"/>
</dbReference>
<comment type="caution">
    <text evidence="9">The sequence shown here is derived from an EMBL/GenBank/DDBJ whole genome shotgun (WGS) entry which is preliminary data.</text>
</comment>
<dbReference type="Gene3D" id="3.30.70.1560">
    <property type="entry name" value="Alpha-L RNA-binding motif"/>
    <property type="match status" value="1"/>
</dbReference>
<dbReference type="EMBL" id="WBVO01000006">
    <property type="protein sequence ID" value="KAB2809980.1"/>
    <property type="molecule type" value="Genomic_DNA"/>
</dbReference>
<evidence type="ECO:0000313" key="10">
    <source>
        <dbReference type="Proteomes" id="UP000468650"/>
    </source>
</evidence>
<evidence type="ECO:0000256" key="3">
    <source>
        <dbReference type="ARBA" id="ARBA00036390"/>
    </source>
</evidence>
<dbReference type="InterPro" id="IPR042092">
    <property type="entry name" value="PsdUridine_s_RsuA/RluB/E/F_cat"/>
</dbReference>
<dbReference type="Gene3D" id="3.10.290.10">
    <property type="entry name" value="RNA-binding S4 domain"/>
    <property type="match status" value="1"/>
</dbReference>
<dbReference type="PANTHER" id="PTHR47683:SF2">
    <property type="entry name" value="RNA-BINDING S4 DOMAIN-CONTAINING PROTEIN"/>
    <property type="match status" value="1"/>
</dbReference>
<dbReference type="InterPro" id="IPR050343">
    <property type="entry name" value="RsuA_PseudoU_synthase"/>
</dbReference>
<dbReference type="SMART" id="SM00363">
    <property type="entry name" value="S4"/>
    <property type="match status" value="1"/>
</dbReference>
<evidence type="ECO:0000256" key="7">
    <source>
        <dbReference type="SAM" id="MobiDB-lite"/>
    </source>
</evidence>
<dbReference type="InterPro" id="IPR018496">
    <property type="entry name" value="PsdUridine_synth_RsuA/RluB_CS"/>
</dbReference>
<evidence type="ECO:0000256" key="4">
    <source>
        <dbReference type="ARBA" id="ARBA00036535"/>
    </source>
</evidence>
<evidence type="ECO:0000256" key="1">
    <source>
        <dbReference type="ARBA" id="ARBA00008348"/>
    </source>
</evidence>
<feature type="compositionally biased region" description="Basic and acidic residues" evidence="7">
    <location>
        <begin position="232"/>
        <end position="241"/>
    </location>
</feature>
<evidence type="ECO:0000313" key="9">
    <source>
        <dbReference type="EMBL" id="KAB2809980.1"/>
    </source>
</evidence>
<proteinExistence type="inferred from homology"/>
<dbReference type="Proteomes" id="UP000468650">
    <property type="component" value="Unassembled WGS sequence"/>
</dbReference>
<comment type="similarity">
    <text evidence="1 6">Belongs to the pseudouridine synthase RsuA family.</text>
</comment>
<dbReference type="Pfam" id="PF01479">
    <property type="entry name" value="S4"/>
    <property type="match status" value="1"/>
</dbReference>
<name>A0A6N6RHP7_9FLAO</name>
<feature type="compositionally biased region" description="Basic residues" evidence="7">
    <location>
        <begin position="242"/>
        <end position="272"/>
    </location>
</feature>
<dbReference type="GO" id="GO:0003723">
    <property type="term" value="F:RNA binding"/>
    <property type="evidence" value="ECO:0007669"/>
    <property type="project" value="UniProtKB-KW"/>
</dbReference>
<dbReference type="GO" id="GO:0160138">
    <property type="term" value="F:23S rRNA pseudouridine(2604) synthase activity"/>
    <property type="evidence" value="ECO:0007669"/>
    <property type="project" value="UniProtKB-EC"/>
</dbReference>
<reference evidence="9 10" key="1">
    <citation type="submission" date="2019-09" db="EMBL/GenBank/DDBJ databases">
        <title>Genomes of family Cryomorphaceae.</title>
        <authorList>
            <person name="Bowman J.P."/>
        </authorList>
    </citation>
    <scope>NUCLEOTIDE SEQUENCE [LARGE SCALE GENOMIC DNA]</scope>
    <source>
        <strain evidence="9 10">LMG 25704</strain>
    </source>
</reference>
<dbReference type="NCBIfam" id="NF007784">
    <property type="entry name" value="PRK10475.1"/>
    <property type="match status" value="1"/>
</dbReference>
<comment type="catalytic activity">
    <reaction evidence="4">
        <text>uridine(2604) in 23S rRNA = pseudouridine(2604) in 23S rRNA</text>
        <dbReference type="Rhea" id="RHEA:38875"/>
        <dbReference type="Rhea" id="RHEA-COMP:10093"/>
        <dbReference type="Rhea" id="RHEA-COMP:10094"/>
        <dbReference type="ChEBI" id="CHEBI:65314"/>
        <dbReference type="ChEBI" id="CHEBI:65315"/>
        <dbReference type="EC" id="5.4.99.21"/>
    </reaction>
</comment>
<evidence type="ECO:0000256" key="5">
    <source>
        <dbReference type="PROSITE-ProRule" id="PRU00182"/>
    </source>
</evidence>
<dbReference type="InterPro" id="IPR002942">
    <property type="entry name" value="S4_RNA-bd"/>
</dbReference>
<keyword evidence="5" id="KW-0694">RNA-binding</keyword>
<dbReference type="NCBIfam" id="TIGR00093">
    <property type="entry name" value="pseudouridine synthase"/>
    <property type="match status" value="1"/>
</dbReference>
<dbReference type="PROSITE" id="PS50889">
    <property type="entry name" value="S4"/>
    <property type="match status" value="1"/>
</dbReference>
<dbReference type="Gene3D" id="3.30.70.580">
    <property type="entry name" value="Pseudouridine synthase I, catalytic domain, N-terminal subdomain"/>
    <property type="match status" value="1"/>
</dbReference>
<dbReference type="PROSITE" id="PS01149">
    <property type="entry name" value="PSI_RSU"/>
    <property type="match status" value="1"/>
</dbReference>
<comment type="catalytic activity">
    <reaction evidence="3">
        <text>uridine(35) in tRNA(Tyr) = pseudouridine(35) in tRNA(Tyr)</text>
        <dbReference type="Rhea" id="RHEA:60556"/>
        <dbReference type="Rhea" id="RHEA-COMP:15607"/>
        <dbReference type="Rhea" id="RHEA-COMP:15608"/>
        <dbReference type="ChEBI" id="CHEBI:65314"/>
        <dbReference type="ChEBI" id="CHEBI:65315"/>
    </reaction>
</comment>
<dbReference type="InterPro" id="IPR006145">
    <property type="entry name" value="PsdUridine_synth_RsuA/RluA"/>
</dbReference>
<organism evidence="9 10">
    <name type="scientific">Phaeocystidibacter luteus</name>
    <dbReference type="NCBI Taxonomy" id="911197"/>
    <lineage>
        <taxon>Bacteria</taxon>
        <taxon>Pseudomonadati</taxon>
        <taxon>Bacteroidota</taxon>
        <taxon>Flavobacteriia</taxon>
        <taxon>Flavobacteriales</taxon>
        <taxon>Phaeocystidibacteraceae</taxon>
        <taxon>Phaeocystidibacter</taxon>
    </lineage>
</organism>
<dbReference type="SUPFAM" id="SSF55174">
    <property type="entry name" value="Alpha-L RNA-binding motif"/>
    <property type="match status" value="1"/>
</dbReference>
<accession>A0A6N6RHP7</accession>
<sequence>MSIRINKYLSEIGLCSRREADRWIEQGRVTINGKQPGVGAQVSSRDVIRVNGMIVESPDDDHTYLLFNKPPGIVTTTDTKEADNIVSYINYPRRIFPVGRLDKASEGLIILTSDGDVVNKILRAGNNHEKEYEVSVDKPLSADFADKMSNGVPILGQVTRKCKVEVTGSTSFKITLTQGLNRQIRRMCGHFGYEVHKLKRTRIMHLELDLPPGQFRDLSKAELDKLFNLIKDSKGTADEKPAKKKPAKKKPTKQSGPHKPKPGGGAKTRKQKPGGGFSAKKGKRHKRR</sequence>
<feature type="domain" description="RNA-binding S4" evidence="8">
    <location>
        <begin position="3"/>
        <end position="58"/>
    </location>
</feature>
<dbReference type="Pfam" id="PF00849">
    <property type="entry name" value="PseudoU_synth_2"/>
    <property type="match status" value="1"/>
</dbReference>
<dbReference type="InterPro" id="IPR020094">
    <property type="entry name" value="TruA/RsuA/RluB/E/F_N"/>
</dbReference>